<dbReference type="Proteomes" id="UP000276029">
    <property type="component" value="Unassembled WGS sequence"/>
</dbReference>
<accession>A0AAD1D7E3</accession>
<reference evidence="4 6" key="2">
    <citation type="submission" date="2018-10" db="EMBL/GenBank/DDBJ databases">
        <title>Genomic Encyclopedia of Type Strains, Phase IV (KMG-IV): sequencing the most valuable type-strain genomes for metagenomic binning, comparative biology and taxonomic classification.</title>
        <authorList>
            <person name="Goeker M."/>
        </authorList>
    </citation>
    <scope>NUCLEOTIDE SEQUENCE [LARGE SCALE GENOMIC DNA]</scope>
    <source>
        <strain evidence="4 6">DSM 19791</strain>
    </source>
</reference>
<evidence type="ECO:0000313" key="3">
    <source>
        <dbReference type="EMBL" id="BBE34803.1"/>
    </source>
</evidence>
<keyword evidence="2" id="KW-0812">Transmembrane</keyword>
<keyword evidence="2" id="KW-0472">Membrane</keyword>
<organism evidence="3 5">
    <name type="scientific">Sphingosinicella microcystinivorans</name>
    <dbReference type="NCBI Taxonomy" id="335406"/>
    <lineage>
        <taxon>Bacteria</taxon>
        <taxon>Pseudomonadati</taxon>
        <taxon>Pseudomonadota</taxon>
        <taxon>Alphaproteobacteria</taxon>
        <taxon>Sphingomonadales</taxon>
        <taxon>Sphingosinicellaceae</taxon>
        <taxon>Sphingosinicella</taxon>
    </lineage>
</organism>
<sequence length="191" mass="20321">MSSVFAVLLAASVLQPATVSEDTAAPATATSAAQSAPDTELTDEDRQDAARDLKDSRFYNKPGATRAEYERDWNECRLIARGSRTPGGVVVVPYNSAIISPAVAAGAGALGGLLGGAIAEGSQRRQNRQTCLLVRGWALVDVDDATKKRIAAMTDAERNAFFEDVVGSTRPGMRKIRWNNEFAAPRVAPVD</sequence>
<reference evidence="3 5" key="1">
    <citation type="submission" date="2018-06" db="EMBL/GenBank/DDBJ databases">
        <title>Complete Genome Sequence of the Microcystin-Degrading Bacterium Sphingosinicella microcystinivorans Strain B-9.</title>
        <authorList>
            <person name="Jin H."/>
            <person name="Nishizawa T."/>
            <person name="Guo Y."/>
            <person name="Nishizawa A."/>
            <person name="Park H."/>
            <person name="Kato H."/>
            <person name="Tsuji K."/>
            <person name="Harada K."/>
        </authorList>
    </citation>
    <scope>NUCLEOTIDE SEQUENCE [LARGE SCALE GENOMIC DNA]</scope>
    <source>
        <strain evidence="3 5">B9</strain>
    </source>
</reference>
<evidence type="ECO:0000313" key="6">
    <source>
        <dbReference type="Proteomes" id="UP000276029"/>
    </source>
</evidence>
<keyword evidence="6" id="KW-1185">Reference proteome</keyword>
<dbReference type="EMBL" id="AP018711">
    <property type="protein sequence ID" value="BBE34803.1"/>
    <property type="molecule type" value="Genomic_DNA"/>
</dbReference>
<dbReference type="Proteomes" id="UP000275727">
    <property type="component" value="Chromosome"/>
</dbReference>
<name>A0AAD1D7E3_SPHMI</name>
<keyword evidence="2" id="KW-1133">Transmembrane helix</keyword>
<feature type="region of interest" description="Disordered" evidence="1">
    <location>
        <begin position="19"/>
        <end position="53"/>
    </location>
</feature>
<evidence type="ECO:0000313" key="5">
    <source>
        <dbReference type="Proteomes" id="UP000275727"/>
    </source>
</evidence>
<protein>
    <submittedName>
        <fullName evidence="3">Uncharacterized protein</fullName>
    </submittedName>
</protein>
<proteinExistence type="predicted"/>
<evidence type="ECO:0000313" key="4">
    <source>
        <dbReference type="EMBL" id="RKS91819.1"/>
    </source>
</evidence>
<dbReference type="RefSeq" id="WP_121048376.1">
    <property type="nucleotide sequence ID" value="NZ_AP018711.1"/>
</dbReference>
<feature type="transmembrane region" description="Helical" evidence="2">
    <location>
        <begin position="98"/>
        <end position="119"/>
    </location>
</feature>
<evidence type="ECO:0000256" key="1">
    <source>
        <dbReference type="SAM" id="MobiDB-lite"/>
    </source>
</evidence>
<dbReference type="AlphaFoldDB" id="A0AAD1D7E3"/>
<dbReference type="KEGG" id="smic:SmB9_24610"/>
<dbReference type="EMBL" id="RBWX01000007">
    <property type="protein sequence ID" value="RKS91819.1"/>
    <property type="molecule type" value="Genomic_DNA"/>
</dbReference>
<feature type="compositionally biased region" description="Low complexity" evidence="1">
    <location>
        <begin position="22"/>
        <end position="39"/>
    </location>
</feature>
<gene>
    <name evidence="4" type="ORF">DFR51_1390</name>
    <name evidence="3" type="ORF">SmB9_24610</name>
</gene>
<evidence type="ECO:0000256" key="2">
    <source>
        <dbReference type="SAM" id="Phobius"/>
    </source>
</evidence>